<evidence type="ECO:0000259" key="1">
    <source>
        <dbReference type="PROSITE" id="PS51059"/>
    </source>
</evidence>
<dbReference type="GO" id="GO:0003950">
    <property type="term" value="F:NAD+ poly-ADP-ribosyltransferase activity"/>
    <property type="evidence" value="ECO:0007669"/>
    <property type="project" value="InterPro"/>
</dbReference>
<keyword evidence="3" id="KW-1185">Reference proteome</keyword>
<gene>
    <name evidence="2" type="ORF">AVEN_31415_1</name>
</gene>
<feature type="domain" description="PARP catalytic" evidence="1">
    <location>
        <begin position="1"/>
        <end position="48"/>
    </location>
</feature>
<dbReference type="InterPro" id="IPR012317">
    <property type="entry name" value="Poly(ADP-ribose)pol_cat_dom"/>
</dbReference>
<organism evidence="2 3">
    <name type="scientific">Araneus ventricosus</name>
    <name type="common">Orbweaver spider</name>
    <name type="synonym">Epeira ventricosa</name>
    <dbReference type="NCBI Taxonomy" id="182803"/>
    <lineage>
        <taxon>Eukaryota</taxon>
        <taxon>Metazoa</taxon>
        <taxon>Ecdysozoa</taxon>
        <taxon>Arthropoda</taxon>
        <taxon>Chelicerata</taxon>
        <taxon>Arachnida</taxon>
        <taxon>Araneae</taxon>
        <taxon>Araneomorphae</taxon>
        <taxon>Entelegynae</taxon>
        <taxon>Araneoidea</taxon>
        <taxon>Araneidae</taxon>
        <taxon>Araneus</taxon>
    </lineage>
</organism>
<dbReference type="AlphaFoldDB" id="A0A4Y2EW33"/>
<sequence length="95" mass="11179">MKYSVSVLWRMPTNITDQPYDEYVISHVSRPILSYETESRNNPHLFNPDNSMMKSVLHEISCCETFFCRCAYILREPPVQHILAYKTTTRSYVLA</sequence>
<dbReference type="Proteomes" id="UP000499080">
    <property type="component" value="Unassembled WGS sequence"/>
</dbReference>
<protein>
    <recommendedName>
        <fullName evidence="1">PARP catalytic domain-containing protein</fullName>
    </recommendedName>
</protein>
<evidence type="ECO:0000313" key="2">
    <source>
        <dbReference type="EMBL" id="GBM33413.1"/>
    </source>
</evidence>
<accession>A0A4Y2EW33</accession>
<evidence type="ECO:0000313" key="3">
    <source>
        <dbReference type="Proteomes" id="UP000499080"/>
    </source>
</evidence>
<proteinExistence type="predicted"/>
<dbReference type="PROSITE" id="PS51059">
    <property type="entry name" value="PARP_CATALYTIC"/>
    <property type="match status" value="1"/>
</dbReference>
<reference evidence="2 3" key="1">
    <citation type="journal article" date="2019" name="Sci. Rep.">
        <title>Orb-weaving spider Araneus ventricosus genome elucidates the spidroin gene catalogue.</title>
        <authorList>
            <person name="Kono N."/>
            <person name="Nakamura H."/>
            <person name="Ohtoshi R."/>
            <person name="Moran D.A.P."/>
            <person name="Shinohara A."/>
            <person name="Yoshida Y."/>
            <person name="Fujiwara M."/>
            <person name="Mori M."/>
            <person name="Tomita M."/>
            <person name="Arakawa K."/>
        </authorList>
    </citation>
    <scope>NUCLEOTIDE SEQUENCE [LARGE SCALE GENOMIC DNA]</scope>
</reference>
<comment type="caution">
    <text evidence="2">The sequence shown here is derived from an EMBL/GenBank/DDBJ whole genome shotgun (WGS) entry which is preliminary data.</text>
</comment>
<name>A0A4Y2EW33_ARAVE</name>
<dbReference type="EMBL" id="BGPR01000733">
    <property type="protein sequence ID" value="GBM33413.1"/>
    <property type="molecule type" value="Genomic_DNA"/>
</dbReference>